<evidence type="ECO:0000313" key="24">
    <source>
        <dbReference type="EMBL" id="MFB9212064.1"/>
    </source>
</evidence>
<dbReference type="SUPFAM" id="SSF53623">
    <property type="entry name" value="MurD-like peptide ligases, catalytic domain"/>
    <property type="match status" value="1"/>
</dbReference>
<feature type="domain" description="Mur ligase central" evidence="23">
    <location>
        <begin position="51"/>
        <end position="267"/>
    </location>
</feature>
<dbReference type="InterPro" id="IPR013221">
    <property type="entry name" value="Mur_ligase_cen"/>
</dbReference>
<dbReference type="InterPro" id="IPR036615">
    <property type="entry name" value="Mur_ligase_C_dom_sf"/>
</dbReference>
<organism evidence="24 25">
    <name type="scientific">Echinicola jeungdonensis</name>
    <dbReference type="NCBI Taxonomy" id="709343"/>
    <lineage>
        <taxon>Bacteria</taxon>
        <taxon>Pseudomonadati</taxon>
        <taxon>Bacteroidota</taxon>
        <taxon>Cytophagia</taxon>
        <taxon>Cytophagales</taxon>
        <taxon>Cyclobacteriaceae</taxon>
        <taxon>Echinicola</taxon>
    </lineage>
</organism>
<comment type="catalytic activity">
    <reaction evidence="20">
        <text>7,8-dihydropteroate + L-glutamate + ATP = 7,8-dihydrofolate + ADP + phosphate + H(+)</text>
        <dbReference type="Rhea" id="RHEA:23584"/>
        <dbReference type="ChEBI" id="CHEBI:15378"/>
        <dbReference type="ChEBI" id="CHEBI:17839"/>
        <dbReference type="ChEBI" id="CHEBI:29985"/>
        <dbReference type="ChEBI" id="CHEBI:30616"/>
        <dbReference type="ChEBI" id="CHEBI:43474"/>
        <dbReference type="ChEBI" id="CHEBI:57451"/>
        <dbReference type="ChEBI" id="CHEBI:456216"/>
        <dbReference type="EC" id="6.3.2.12"/>
    </reaction>
</comment>
<keyword evidence="13" id="KW-0289">Folate biosynthesis</keyword>
<dbReference type="Pfam" id="PF08245">
    <property type="entry name" value="Mur_ligase_M"/>
    <property type="match status" value="1"/>
</dbReference>
<dbReference type="PANTHER" id="PTHR11136">
    <property type="entry name" value="FOLYLPOLYGLUTAMATE SYNTHASE-RELATED"/>
    <property type="match status" value="1"/>
</dbReference>
<keyword evidence="10 21" id="KW-0547">Nucleotide-binding</keyword>
<dbReference type="InterPro" id="IPR036565">
    <property type="entry name" value="Mur-like_cat_sf"/>
</dbReference>
<evidence type="ECO:0000256" key="10">
    <source>
        <dbReference type="ARBA" id="ARBA00022741"/>
    </source>
</evidence>
<dbReference type="PROSITE" id="PS01011">
    <property type="entry name" value="FOLYLPOLYGLU_SYNT_1"/>
    <property type="match status" value="1"/>
</dbReference>
<evidence type="ECO:0000256" key="1">
    <source>
        <dbReference type="ARBA" id="ARBA00002714"/>
    </source>
</evidence>
<keyword evidence="12" id="KW-0460">Magnesium</keyword>
<evidence type="ECO:0000256" key="19">
    <source>
        <dbReference type="ARBA" id="ARBA00049035"/>
    </source>
</evidence>
<gene>
    <name evidence="24" type="ORF">ACFFUR_09605</name>
</gene>
<evidence type="ECO:0000256" key="21">
    <source>
        <dbReference type="PIRNR" id="PIRNR001563"/>
    </source>
</evidence>
<evidence type="ECO:0000256" key="17">
    <source>
        <dbReference type="ARBA" id="ARBA00047493"/>
    </source>
</evidence>
<feature type="domain" description="Mur ligase C-terminal" evidence="22">
    <location>
        <begin position="303"/>
        <end position="420"/>
    </location>
</feature>
<comment type="function">
    <text evidence="1">Functions in two distinct reactions of the de novo folate biosynthetic pathway. Catalyzes the addition of a glutamate residue to dihydropteroate (7,8-dihydropteroate or H2Pte) to form dihydrofolate (7,8-dihydrofolate monoglutamate or H2Pte-Glu). Also catalyzes successive additions of L-glutamate to tetrahydrofolate or 10-formyltetrahydrofolate or 5,10-methylenetetrahydrofolate, leading to folylpolyglutamate derivatives.</text>
</comment>
<keyword evidence="9" id="KW-0479">Metal-binding</keyword>
<dbReference type="Proteomes" id="UP001589654">
    <property type="component" value="Unassembled WGS sequence"/>
</dbReference>
<comment type="catalytic activity">
    <reaction evidence="17">
        <text>(6S)-5,6,7,8-tetrahydrofolyl-(gamma-L-Glu)(n) + L-glutamate + ATP = (6S)-5,6,7,8-tetrahydrofolyl-(gamma-L-Glu)(n+1) + ADP + phosphate + H(+)</text>
        <dbReference type="Rhea" id="RHEA:10580"/>
        <dbReference type="Rhea" id="RHEA-COMP:14738"/>
        <dbReference type="Rhea" id="RHEA-COMP:14740"/>
        <dbReference type="ChEBI" id="CHEBI:15378"/>
        <dbReference type="ChEBI" id="CHEBI:29985"/>
        <dbReference type="ChEBI" id="CHEBI:30616"/>
        <dbReference type="ChEBI" id="CHEBI:43474"/>
        <dbReference type="ChEBI" id="CHEBI:141005"/>
        <dbReference type="ChEBI" id="CHEBI:456216"/>
        <dbReference type="EC" id="6.3.2.17"/>
    </reaction>
</comment>
<sequence>MNYQETLDYLFNALPMFQRVGAAAFKKDLGNTVKLCKQLGNPQDQFKSIHIAGTNGKGSSSHMLASVLQVAGYKVGLYTSPHLKSFTERIKINGKEIPPGVVVDFVKNNKEFLDQCKPSFFEMTVGLAFAYFAAEKVDYAVIEVGMGGRFDSTNIINPELCLITNIGLDHTQFLGETIAKIAFEKGGIIKENVPVIISQTQEEAAPEFKEIAFQKNAPIYFADQYYQVFQKGLNKHNLLCDYQLVKCGIETVVSMDLFGQYQEKNLPGVLKVLDILGEMGLKLNAEAIHKGLAHAASNTHLKGRFQKLQEEPLVYCDTGHNVDGMTALVKQIRSMDYDRLYMVLGMVNDKDITQVLALLPKEAHYIFCQAKLPRALDAKELKDKAFAFQLHGEIIRDVNMAFKETLKKAGKKDLIFVGGSTFVVAELENL</sequence>
<evidence type="ECO:0000256" key="3">
    <source>
        <dbReference type="ARBA" id="ARBA00005150"/>
    </source>
</evidence>
<keyword evidence="11 21" id="KW-0067">ATP-binding</keyword>
<comment type="catalytic activity">
    <reaction evidence="19">
        <text>(6R)-5,10-methylenetetrahydrofolyl-(gamma-L-Glu)(n) + L-glutamate + ATP = (6R)-5,10-methylenetetrahydrofolyl-(gamma-L-Glu)(n+1) + ADP + phosphate + H(+)</text>
        <dbReference type="Rhea" id="RHEA:51912"/>
        <dbReference type="Rhea" id="RHEA-COMP:13257"/>
        <dbReference type="Rhea" id="RHEA-COMP:13258"/>
        <dbReference type="ChEBI" id="CHEBI:15378"/>
        <dbReference type="ChEBI" id="CHEBI:29985"/>
        <dbReference type="ChEBI" id="CHEBI:30616"/>
        <dbReference type="ChEBI" id="CHEBI:43474"/>
        <dbReference type="ChEBI" id="CHEBI:136572"/>
        <dbReference type="ChEBI" id="CHEBI:456216"/>
        <dbReference type="EC" id="6.3.2.17"/>
    </reaction>
</comment>
<evidence type="ECO:0000256" key="16">
    <source>
        <dbReference type="ARBA" id="ARBA00032510"/>
    </source>
</evidence>
<keyword evidence="25" id="KW-1185">Reference proteome</keyword>
<evidence type="ECO:0000256" key="5">
    <source>
        <dbReference type="ARBA" id="ARBA00013023"/>
    </source>
</evidence>
<dbReference type="InterPro" id="IPR001645">
    <property type="entry name" value="Folylpolyglutamate_synth"/>
</dbReference>
<accession>A0ABV5J5F8</accession>
<evidence type="ECO:0000256" key="13">
    <source>
        <dbReference type="ARBA" id="ARBA00022909"/>
    </source>
</evidence>
<evidence type="ECO:0000256" key="8">
    <source>
        <dbReference type="ARBA" id="ARBA00022598"/>
    </source>
</evidence>
<evidence type="ECO:0000256" key="20">
    <source>
        <dbReference type="ARBA" id="ARBA00049161"/>
    </source>
</evidence>
<reference evidence="24 25" key="1">
    <citation type="submission" date="2024-09" db="EMBL/GenBank/DDBJ databases">
        <authorList>
            <person name="Sun Q."/>
            <person name="Mori K."/>
        </authorList>
    </citation>
    <scope>NUCLEOTIDE SEQUENCE [LARGE SCALE GENOMIC DNA]</scope>
    <source>
        <strain evidence="24 25">CECT 7682</strain>
    </source>
</reference>
<dbReference type="RefSeq" id="WP_290249477.1">
    <property type="nucleotide sequence ID" value="NZ_JAUFQT010000002.1"/>
</dbReference>
<name>A0ABV5J5F8_9BACT</name>
<dbReference type="Gene3D" id="3.90.190.20">
    <property type="entry name" value="Mur ligase, C-terminal domain"/>
    <property type="match status" value="1"/>
</dbReference>
<dbReference type="PIRSF" id="PIRSF001563">
    <property type="entry name" value="Folylpolyglu_synth"/>
    <property type="match status" value="1"/>
</dbReference>
<evidence type="ECO:0000256" key="14">
    <source>
        <dbReference type="ARBA" id="ARBA00030048"/>
    </source>
</evidence>
<comment type="similarity">
    <text evidence="4 21">Belongs to the folylpolyglutamate synthase family.</text>
</comment>
<evidence type="ECO:0000256" key="9">
    <source>
        <dbReference type="ARBA" id="ARBA00022723"/>
    </source>
</evidence>
<evidence type="ECO:0000259" key="23">
    <source>
        <dbReference type="Pfam" id="PF08245"/>
    </source>
</evidence>
<comment type="pathway">
    <text evidence="2">Cofactor biosynthesis; tetrahydrofolate biosynthesis; 7,8-dihydrofolate from 2-amino-4-hydroxy-6-hydroxymethyl-7,8-dihydropteridine diphosphate and 4-aminobenzoate: step 2/2.</text>
</comment>
<evidence type="ECO:0000256" key="4">
    <source>
        <dbReference type="ARBA" id="ARBA00008276"/>
    </source>
</evidence>
<evidence type="ECO:0000256" key="18">
    <source>
        <dbReference type="ARBA" id="ARBA00047808"/>
    </source>
</evidence>
<dbReference type="PANTHER" id="PTHR11136:SF0">
    <property type="entry name" value="DIHYDROFOLATE SYNTHETASE-RELATED"/>
    <property type="match status" value="1"/>
</dbReference>
<dbReference type="PROSITE" id="PS01012">
    <property type="entry name" value="FOLYLPOLYGLU_SYNT_2"/>
    <property type="match status" value="1"/>
</dbReference>
<evidence type="ECO:0000256" key="7">
    <source>
        <dbReference type="ARBA" id="ARBA00019357"/>
    </source>
</evidence>
<evidence type="ECO:0000256" key="11">
    <source>
        <dbReference type="ARBA" id="ARBA00022840"/>
    </source>
</evidence>
<evidence type="ECO:0000256" key="12">
    <source>
        <dbReference type="ARBA" id="ARBA00022842"/>
    </source>
</evidence>
<dbReference type="EC" id="6.3.2.12" evidence="5"/>
<dbReference type="SUPFAM" id="SSF53244">
    <property type="entry name" value="MurD-like peptide ligases, peptide-binding domain"/>
    <property type="match status" value="1"/>
</dbReference>
<protein>
    <recommendedName>
        <fullName evidence="7">Dihydrofolate synthase/folylpolyglutamate synthase</fullName>
        <ecNumber evidence="5">6.3.2.12</ecNumber>
        <ecNumber evidence="6">6.3.2.17</ecNumber>
    </recommendedName>
    <alternativeName>
        <fullName evidence="16">Folylpoly-gamma-glutamate synthetase-dihydrofolate synthetase</fullName>
    </alternativeName>
    <alternativeName>
        <fullName evidence="14">Folylpolyglutamate synthetase</fullName>
    </alternativeName>
    <alternativeName>
        <fullName evidence="15">Tetrahydrofolylpolyglutamate synthase</fullName>
    </alternativeName>
</protein>
<comment type="catalytic activity">
    <reaction evidence="18">
        <text>10-formyltetrahydrofolyl-(gamma-L-Glu)(n) + L-glutamate + ATP = 10-formyltetrahydrofolyl-(gamma-L-Glu)(n+1) + ADP + phosphate + H(+)</text>
        <dbReference type="Rhea" id="RHEA:51904"/>
        <dbReference type="Rhea" id="RHEA-COMP:13088"/>
        <dbReference type="Rhea" id="RHEA-COMP:14300"/>
        <dbReference type="ChEBI" id="CHEBI:15378"/>
        <dbReference type="ChEBI" id="CHEBI:29985"/>
        <dbReference type="ChEBI" id="CHEBI:30616"/>
        <dbReference type="ChEBI" id="CHEBI:43474"/>
        <dbReference type="ChEBI" id="CHEBI:134413"/>
        <dbReference type="ChEBI" id="CHEBI:456216"/>
        <dbReference type="EC" id="6.3.2.17"/>
    </reaction>
</comment>
<dbReference type="EMBL" id="JBHMEW010000057">
    <property type="protein sequence ID" value="MFB9212064.1"/>
    <property type="molecule type" value="Genomic_DNA"/>
</dbReference>
<comment type="pathway">
    <text evidence="3">Cofactor biosynthesis; tetrahydrofolylpolyglutamate biosynthesis.</text>
</comment>
<evidence type="ECO:0000256" key="6">
    <source>
        <dbReference type="ARBA" id="ARBA00013025"/>
    </source>
</evidence>
<evidence type="ECO:0000313" key="25">
    <source>
        <dbReference type="Proteomes" id="UP001589654"/>
    </source>
</evidence>
<dbReference type="InterPro" id="IPR018109">
    <property type="entry name" value="Folylpolyglutamate_synth_CS"/>
</dbReference>
<dbReference type="InterPro" id="IPR004101">
    <property type="entry name" value="Mur_ligase_C"/>
</dbReference>
<dbReference type="EC" id="6.3.2.17" evidence="6"/>
<dbReference type="NCBIfam" id="TIGR01499">
    <property type="entry name" value="folC"/>
    <property type="match status" value="1"/>
</dbReference>
<dbReference type="Gene3D" id="3.40.1190.10">
    <property type="entry name" value="Mur-like, catalytic domain"/>
    <property type="match status" value="1"/>
</dbReference>
<keyword evidence="8 21" id="KW-0436">Ligase</keyword>
<comment type="caution">
    <text evidence="24">The sequence shown here is derived from an EMBL/GenBank/DDBJ whole genome shotgun (WGS) entry which is preliminary data.</text>
</comment>
<evidence type="ECO:0000256" key="2">
    <source>
        <dbReference type="ARBA" id="ARBA00004799"/>
    </source>
</evidence>
<evidence type="ECO:0000256" key="15">
    <source>
        <dbReference type="ARBA" id="ARBA00030592"/>
    </source>
</evidence>
<evidence type="ECO:0000259" key="22">
    <source>
        <dbReference type="Pfam" id="PF02875"/>
    </source>
</evidence>
<dbReference type="GO" id="GO:0016874">
    <property type="term" value="F:ligase activity"/>
    <property type="evidence" value="ECO:0007669"/>
    <property type="project" value="UniProtKB-KW"/>
</dbReference>
<dbReference type="Pfam" id="PF02875">
    <property type="entry name" value="Mur_ligase_C"/>
    <property type="match status" value="1"/>
</dbReference>
<proteinExistence type="inferred from homology"/>